<name>A0A317QKI8_9ACTN</name>
<gene>
    <name evidence="2" type="ORF">JD79_02667</name>
</gene>
<dbReference type="InterPro" id="IPR046699">
    <property type="entry name" value="ARPP-1"/>
</dbReference>
<feature type="domain" description="ARG and Rhodanese-Phosphatase-superfamily-associated" evidence="1">
    <location>
        <begin position="9"/>
        <end position="279"/>
    </location>
</feature>
<dbReference type="AlphaFoldDB" id="A0A317QKI8"/>
<reference evidence="3" key="1">
    <citation type="submission" date="2018-05" db="EMBL/GenBank/DDBJ databases">
        <authorList>
            <person name="Klenk H.-P."/>
            <person name="Huntemann M."/>
            <person name="Clum A."/>
            <person name="Pillay M."/>
            <person name="Palaniappan K."/>
            <person name="Varghese N."/>
            <person name="Mikhailova N."/>
            <person name="Stamatis D."/>
            <person name="Reddy T."/>
            <person name="Daum C."/>
            <person name="Shapiro N."/>
            <person name="Ivanova N."/>
            <person name="Kyrpides N."/>
            <person name="Woyke T."/>
        </authorList>
    </citation>
    <scope>NUCLEOTIDE SEQUENCE [LARGE SCALE GENOMIC DNA]</scope>
    <source>
        <strain evidence="3">DSM 45417</strain>
    </source>
</reference>
<proteinExistence type="predicted"/>
<evidence type="ECO:0000313" key="3">
    <source>
        <dbReference type="Proteomes" id="UP000246661"/>
    </source>
</evidence>
<evidence type="ECO:0000259" key="1">
    <source>
        <dbReference type="Pfam" id="PF20208"/>
    </source>
</evidence>
<comment type="caution">
    <text evidence="2">The sequence shown here is derived from an EMBL/GenBank/DDBJ whole genome shotgun (WGS) entry which is preliminary data.</text>
</comment>
<keyword evidence="3" id="KW-1185">Reference proteome</keyword>
<dbReference type="OrthoDB" id="9796904at2"/>
<sequence>MTTLLDTRLHCGQVERRGALSIAPLFSDFPSTPRGYGSGADASVEVSELPTPTVDRLLIHNRGHRPVLLADGELMEGGAQHRVLTETLLVPAGQTIAASSRCVEAHRWHTHLSRHQRRGRRAPLAVHAATLRDHAQDEVWAQVRRYEAVAGPSATGSLPERIDRVESATRELVTGLRPLAGQRGVVIGIGGRPAALHLYDSRTTLLDNWDALLQAAALDALGAPPTRMPAAHARGLAERVERTPLTEVATPGLGRRLQGGSRVRVDALHWNGRTVALTALVLEA</sequence>
<organism evidence="2 3">
    <name type="scientific">Geodermatophilus normandii</name>
    <dbReference type="NCBI Taxonomy" id="1137989"/>
    <lineage>
        <taxon>Bacteria</taxon>
        <taxon>Bacillati</taxon>
        <taxon>Actinomycetota</taxon>
        <taxon>Actinomycetes</taxon>
        <taxon>Geodermatophilales</taxon>
        <taxon>Geodermatophilaceae</taxon>
        <taxon>Geodermatophilus</taxon>
    </lineage>
</organism>
<dbReference type="EMBL" id="QGTX01000001">
    <property type="protein sequence ID" value="PWW23493.1"/>
    <property type="molecule type" value="Genomic_DNA"/>
</dbReference>
<accession>A0A317QKI8</accession>
<dbReference type="Pfam" id="PF20208">
    <property type="entry name" value="ARPP-1"/>
    <property type="match status" value="1"/>
</dbReference>
<dbReference type="RefSeq" id="WP_110005892.1">
    <property type="nucleotide sequence ID" value="NZ_QGTX01000001.1"/>
</dbReference>
<protein>
    <recommendedName>
        <fullName evidence="1">ARG and Rhodanese-Phosphatase-superfamily-associated domain-containing protein</fullName>
    </recommendedName>
</protein>
<evidence type="ECO:0000313" key="2">
    <source>
        <dbReference type="EMBL" id="PWW23493.1"/>
    </source>
</evidence>
<dbReference type="Proteomes" id="UP000246661">
    <property type="component" value="Unassembled WGS sequence"/>
</dbReference>